<protein>
    <submittedName>
        <fullName evidence="6">Alpha/beta fold hydrolase</fullName>
    </submittedName>
</protein>
<evidence type="ECO:0000256" key="3">
    <source>
        <dbReference type="ARBA" id="ARBA00022801"/>
    </source>
</evidence>
<keyword evidence="7" id="KW-1185">Reference proteome</keyword>
<feature type="domain" description="AB hydrolase-1" evidence="5">
    <location>
        <begin position="103"/>
        <end position="482"/>
    </location>
</feature>
<evidence type="ECO:0000256" key="4">
    <source>
        <dbReference type="SAM" id="SignalP"/>
    </source>
</evidence>
<feature type="signal peptide" evidence="4">
    <location>
        <begin position="1"/>
        <end position="32"/>
    </location>
</feature>
<comment type="caution">
    <text evidence="6">The sequence shown here is derived from an EMBL/GenBank/DDBJ whole genome shotgun (WGS) entry which is preliminary data.</text>
</comment>
<evidence type="ECO:0000256" key="1">
    <source>
        <dbReference type="ARBA" id="ARBA00010088"/>
    </source>
</evidence>
<dbReference type="InterPro" id="IPR051601">
    <property type="entry name" value="Serine_prot/Carboxylest_S33"/>
</dbReference>
<name>A0A941IJX9_9ACTN</name>
<dbReference type="AlphaFoldDB" id="A0A941IJX9"/>
<feature type="chain" id="PRO_5037119985" evidence="4">
    <location>
        <begin position="33"/>
        <end position="514"/>
    </location>
</feature>
<dbReference type="SUPFAM" id="SSF53474">
    <property type="entry name" value="alpha/beta-Hydrolases"/>
    <property type="match status" value="1"/>
</dbReference>
<dbReference type="InterPro" id="IPR029058">
    <property type="entry name" value="AB_hydrolase_fold"/>
</dbReference>
<evidence type="ECO:0000313" key="7">
    <source>
        <dbReference type="Proteomes" id="UP000676325"/>
    </source>
</evidence>
<evidence type="ECO:0000313" key="6">
    <source>
        <dbReference type="EMBL" id="MBR7826166.1"/>
    </source>
</evidence>
<dbReference type="Proteomes" id="UP000676325">
    <property type="component" value="Unassembled WGS sequence"/>
</dbReference>
<dbReference type="Gene3D" id="3.40.50.1820">
    <property type="entry name" value="alpha/beta hydrolase"/>
    <property type="match status" value="1"/>
</dbReference>
<dbReference type="RefSeq" id="WP_212517317.1">
    <property type="nucleotide sequence ID" value="NZ_JAGSOH010000013.1"/>
</dbReference>
<evidence type="ECO:0000259" key="5">
    <source>
        <dbReference type="Pfam" id="PF00561"/>
    </source>
</evidence>
<dbReference type="PANTHER" id="PTHR43248:SF29">
    <property type="entry name" value="TRIPEPTIDYL AMINOPEPTIDASE"/>
    <property type="match status" value="1"/>
</dbReference>
<dbReference type="PANTHER" id="PTHR43248">
    <property type="entry name" value="2-SUCCINYL-6-HYDROXY-2,4-CYCLOHEXADIENE-1-CARBOXYLATE SYNTHASE"/>
    <property type="match status" value="1"/>
</dbReference>
<comment type="similarity">
    <text evidence="1">Belongs to the peptidase S33 family.</text>
</comment>
<keyword evidence="2 4" id="KW-0732">Signal</keyword>
<reference evidence="6" key="1">
    <citation type="submission" date="2021-04" db="EMBL/GenBank/DDBJ databases">
        <title>Genome based classification of Actinospica acidithermotolerans sp. nov., an actinobacterium isolated from an Indonesian hot spring.</title>
        <authorList>
            <person name="Kusuma A.B."/>
            <person name="Putra K.E."/>
            <person name="Nafisah S."/>
            <person name="Loh J."/>
            <person name="Nouioui I."/>
            <person name="Goodfellow M."/>
        </authorList>
    </citation>
    <scope>NUCLEOTIDE SEQUENCE</scope>
    <source>
        <strain evidence="6">MGRD01-02</strain>
    </source>
</reference>
<dbReference type="Pfam" id="PF00561">
    <property type="entry name" value="Abhydrolase_1"/>
    <property type="match status" value="1"/>
</dbReference>
<evidence type="ECO:0000256" key="2">
    <source>
        <dbReference type="ARBA" id="ARBA00022729"/>
    </source>
</evidence>
<dbReference type="EMBL" id="JAGSOH010000013">
    <property type="protein sequence ID" value="MBR7826166.1"/>
    <property type="molecule type" value="Genomic_DNA"/>
</dbReference>
<gene>
    <name evidence="6" type="ORF">KDK95_07620</name>
</gene>
<accession>A0A941IJX9</accession>
<organism evidence="6 7">
    <name type="scientific">Actinospica acidithermotolerans</name>
    <dbReference type="NCBI Taxonomy" id="2828514"/>
    <lineage>
        <taxon>Bacteria</taxon>
        <taxon>Bacillati</taxon>
        <taxon>Actinomycetota</taxon>
        <taxon>Actinomycetes</taxon>
        <taxon>Catenulisporales</taxon>
        <taxon>Actinospicaceae</taxon>
        <taxon>Actinospica</taxon>
    </lineage>
</organism>
<dbReference type="GO" id="GO:0016787">
    <property type="term" value="F:hydrolase activity"/>
    <property type="evidence" value="ECO:0007669"/>
    <property type="project" value="UniProtKB-KW"/>
</dbReference>
<sequence length="514" mass="53926">MTCRPAPRSLAVGALLLALPLAACTAFGSASAATTGKPGLTAGTAADLAGYYGQRLVWKSCDGGYQCSALSVPVSYSDPNGARIQLSVVRKQAADPAHRLGSLVVNPGGPGGSGISYATSGDVLDKALLARYDLVGFDPRGVGRSDPVECLTDSQMDTFVDTPSNPDTPAQLAEVERESQLFAQQCEAKSGALLPHVGTVDAARDMDILRAALGDTKLNYLGKSYGTLLGATYAEEFPQRVGHLVLDGAIDPNLTAEQENLTQAASFDKELHLFLADCVKQAGCPLGTTDANAAYTKLKTWVDGLETHPITGDGTRKVDEAYALTGISVAMYDQGWWPTLRQALTSAFKGDGSTLLAMADAYNDRQNGHYTDNEIAANYAVNCVDHPDEATSAAQIEAELPAFQKVAPFFGPMVDWSSLPCAYWKTGTTDSPHTIAARGSAPILVVGTTNDPATPYAWARNLAGELSAGRLLTMNGDGHTAYRRGSPTCIDTAVDAYFLSGALPAAGTVCQQTS</sequence>
<keyword evidence="3 6" id="KW-0378">Hydrolase</keyword>
<proteinExistence type="inferred from homology"/>
<dbReference type="InterPro" id="IPR000073">
    <property type="entry name" value="AB_hydrolase_1"/>
</dbReference>